<dbReference type="EMBL" id="JBHUKU010000008">
    <property type="protein sequence ID" value="MFD2460139.1"/>
    <property type="molecule type" value="Genomic_DNA"/>
</dbReference>
<evidence type="ECO:0000313" key="4">
    <source>
        <dbReference type="Proteomes" id="UP001597419"/>
    </source>
</evidence>
<gene>
    <name evidence="3" type="ORF">ACFSYJ_16115</name>
</gene>
<comment type="caution">
    <text evidence="3">The sequence shown here is derived from an EMBL/GenBank/DDBJ whole genome shotgun (WGS) entry which is preliminary data.</text>
</comment>
<organism evidence="3 4">
    <name type="scientific">Amycolatopsis samaneae</name>
    <dbReference type="NCBI Taxonomy" id="664691"/>
    <lineage>
        <taxon>Bacteria</taxon>
        <taxon>Bacillati</taxon>
        <taxon>Actinomycetota</taxon>
        <taxon>Actinomycetes</taxon>
        <taxon>Pseudonocardiales</taxon>
        <taxon>Pseudonocardiaceae</taxon>
        <taxon>Amycolatopsis</taxon>
    </lineage>
</organism>
<feature type="compositionally biased region" description="Low complexity" evidence="1">
    <location>
        <begin position="83"/>
        <end position="92"/>
    </location>
</feature>
<sequence>MTNPADPQREPTPGAVPPPAGADHPTADQPTVEQPPAAAGRVSPPAAQPAAGQPVADAASEQASPSSPPPPAAGATPPPPPGVWGAPAATPGPRQPGGFRRFAGHRATQLVAVGVLGLVVGGGVVGIIAASTHHNGPRPGVARMHHPRDGGGFRGHGNPAPGQNGPGQPGRGGTETPGQGG</sequence>
<evidence type="ECO:0000256" key="2">
    <source>
        <dbReference type="SAM" id="Phobius"/>
    </source>
</evidence>
<feature type="region of interest" description="Disordered" evidence="1">
    <location>
        <begin position="1"/>
        <end position="101"/>
    </location>
</feature>
<feature type="transmembrane region" description="Helical" evidence="2">
    <location>
        <begin position="110"/>
        <end position="130"/>
    </location>
</feature>
<feature type="region of interest" description="Disordered" evidence="1">
    <location>
        <begin position="136"/>
        <end position="181"/>
    </location>
</feature>
<keyword evidence="2" id="KW-0812">Transmembrane</keyword>
<dbReference type="Proteomes" id="UP001597419">
    <property type="component" value="Unassembled WGS sequence"/>
</dbReference>
<dbReference type="RefSeq" id="WP_345398467.1">
    <property type="nucleotide sequence ID" value="NZ_BAABHG010000009.1"/>
</dbReference>
<protein>
    <recommendedName>
        <fullName evidence="5">Translation initiation factor IF-2</fullName>
    </recommendedName>
</protein>
<proteinExistence type="predicted"/>
<evidence type="ECO:0008006" key="5">
    <source>
        <dbReference type="Google" id="ProtNLM"/>
    </source>
</evidence>
<reference evidence="4" key="1">
    <citation type="journal article" date="2019" name="Int. J. Syst. Evol. Microbiol.">
        <title>The Global Catalogue of Microorganisms (GCM) 10K type strain sequencing project: providing services to taxonomists for standard genome sequencing and annotation.</title>
        <authorList>
            <consortium name="The Broad Institute Genomics Platform"/>
            <consortium name="The Broad Institute Genome Sequencing Center for Infectious Disease"/>
            <person name="Wu L."/>
            <person name="Ma J."/>
        </authorList>
    </citation>
    <scope>NUCLEOTIDE SEQUENCE [LARGE SCALE GENOMIC DNA]</scope>
    <source>
        <strain evidence="4">CGMCC 4.7643</strain>
    </source>
</reference>
<feature type="compositionally biased region" description="Low complexity" evidence="1">
    <location>
        <begin position="44"/>
        <end position="65"/>
    </location>
</feature>
<feature type="compositionally biased region" description="Gly residues" evidence="1">
    <location>
        <begin position="164"/>
        <end position="181"/>
    </location>
</feature>
<keyword evidence="4" id="KW-1185">Reference proteome</keyword>
<feature type="compositionally biased region" description="Pro residues" evidence="1">
    <location>
        <begin position="66"/>
        <end position="82"/>
    </location>
</feature>
<evidence type="ECO:0000313" key="3">
    <source>
        <dbReference type="EMBL" id="MFD2460139.1"/>
    </source>
</evidence>
<keyword evidence="2" id="KW-0472">Membrane</keyword>
<keyword evidence="2" id="KW-1133">Transmembrane helix</keyword>
<evidence type="ECO:0000256" key="1">
    <source>
        <dbReference type="SAM" id="MobiDB-lite"/>
    </source>
</evidence>
<name>A0ABW5GFX6_9PSEU</name>
<accession>A0ABW5GFX6</accession>